<protein>
    <submittedName>
        <fullName evidence="8">ComE operon protein 3</fullName>
    </submittedName>
</protein>
<dbReference type="PANTHER" id="PTHR30619">
    <property type="entry name" value="DNA INTERNALIZATION/COMPETENCE PROTEIN COMEC/REC2"/>
    <property type="match status" value="1"/>
</dbReference>
<reference evidence="8 9" key="1">
    <citation type="journal article" date="2015" name="Genome Announc.">
        <title>Expanding the biotechnology potential of lactobacilli through comparative genomics of 213 strains and associated genera.</title>
        <authorList>
            <person name="Sun Z."/>
            <person name="Harris H.M."/>
            <person name="McCann A."/>
            <person name="Guo C."/>
            <person name="Argimon S."/>
            <person name="Zhang W."/>
            <person name="Yang X."/>
            <person name="Jeffery I.B."/>
            <person name="Cooney J.C."/>
            <person name="Kagawa T.F."/>
            <person name="Liu W."/>
            <person name="Song Y."/>
            <person name="Salvetti E."/>
            <person name="Wrobel A."/>
            <person name="Rasinkangas P."/>
            <person name="Parkhill J."/>
            <person name="Rea M.C."/>
            <person name="O'Sullivan O."/>
            <person name="Ritari J."/>
            <person name="Douillard F.P."/>
            <person name="Paul Ross R."/>
            <person name="Yang R."/>
            <person name="Briner A.E."/>
            <person name="Felis G.E."/>
            <person name="de Vos W.M."/>
            <person name="Barrangou R."/>
            <person name="Klaenhammer T.R."/>
            <person name="Caufield P.W."/>
            <person name="Cui Y."/>
            <person name="Zhang H."/>
            <person name="O'Toole P.W."/>
        </authorList>
    </citation>
    <scope>NUCLEOTIDE SEQUENCE [LARGE SCALE GENOMIC DNA]</scope>
    <source>
        <strain evidence="8 9">DSM 21376</strain>
    </source>
</reference>
<comment type="caution">
    <text evidence="8">The sequence shown here is derived from an EMBL/GenBank/DDBJ whole genome shotgun (WGS) entry which is preliminary data.</text>
</comment>
<proteinExistence type="predicted"/>
<dbReference type="InterPro" id="IPR001279">
    <property type="entry name" value="Metallo-B-lactamas"/>
</dbReference>
<feature type="transmembrane region" description="Helical" evidence="6">
    <location>
        <begin position="141"/>
        <end position="165"/>
    </location>
</feature>
<dbReference type="GO" id="GO:0005886">
    <property type="term" value="C:plasma membrane"/>
    <property type="evidence" value="ECO:0007669"/>
    <property type="project" value="UniProtKB-SubCell"/>
</dbReference>
<evidence type="ECO:0000256" key="5">
    <source>
        <dbReference type="ARBA" id="ARBA00023136"/>
    </source>
</evidence>
<dbReference type="Pfam" id="PF03772">
    <property type="entry name" value="Competence"/>
    <property type="match status" value="1"/>
</dbReference>
<dbReference type="InterPro" id="IPR004797">
    <property type="entry name" value="Competence_ComEC/Rec2"/>
</dbReference>
<accession>A0A0R2DY34</accession>
<feature type="transmembrane region" description="Helical" evidence="6">
    <location>
        <begin position="223"/>
        <end position="252"/>
    </location>
</feature>
<keyword evidence="3 6" id="KW-0812">Transmembrane</keyword>
<dbReference type="NCBIfam" id="TIGR00360">
    <property type="entry name" value="ComEC_N-term"/>
    <property type="match status" value="1"/>
</dbReference>
<dbReference type="CDD" id="cd07731">
    <property type="entry name" value="ComA-like_MBL-fold"/>
    <property type="match status" value="1"/>
</dbReference>
<dbReference type="PATRIC" id="fig|1423806.3.peg.1875"/>
<feature type="transmembrane region" description="Helical" evidence="6">
    <location>
        <begin position="177"/>
        <end position="203"/>
    </location>
</feature>
<dbReference type="Gene3D" id="3.60.15.10">
    <property type="entry name" value="Ribonuclease Z/Hydroxyacylglutathione hydrolase-like"/>
    <property type="match status" value="1"/>
</dbReference>
<dbReference type="STRING" id="1423806.FD15_GL001842"/>
<dbReference type="InterPro" id="IPR004477">
    <property type="entry name" value="ComEC_N"/>
</dbReference>
<organism evidence="8 9">
    <name type="scientific">Liquorilactobacillus sucicola DSM 21376 = JCM 15457</name>
    <dbReference type="NCBI Taxonomy" id="1423806"/>
    <lineage>
        <taxon>Bacteria</taxon>
        <taxon>Bacillati</taxon>
        <taxon>Bacillota</taxon>
        <taxon>Bacilli</taxon>
        <taxon>Lactobacillales</taxon>
        <taxon>Lactobacillaceae</taxon>
        <taxon>Liquorilactobacillus</taxon>
    </lineage>
</organism>
<dbReference type="InterPro" id="IPR052159">
    <property type="entry name" value="Competence_DNA_uptake"/>
</dbReference>
<evidence type="ECO:0000256" key="4">
    <source>
        <dbReference type="ARBA" id="ARBA00022989"/>
    </source>
</evidence>
<dbReference type="GO" id="GO:0030420">
    <property type="term" value="P:establishment of competence for transformation"/>
    <property type="evidence" value="ECO:0007669"/>
    <property type="project" value="InterPro"/>
</dbReference>
<dbReference type="eggNOG" id="COG0658">
    <property type="taxonomic scope" value="Bacteria"/>
</dbReference>
<dbReference type="PANTHER" id="PTHR30619:SF7">
    <property type="entry name" value="BETA-LACTAMASE DOMAIN PROTEIN"/>
    <property type="match status" value="1"/>
</dbReference>
<evidence type="ECO:0000256" key="6">
    <source>
        <dbReference type="SAM" id="Phobius"/>
    </source>
</evidence>
<dbReference type="NCBIfam" id="TIGR00361">
    <property type="entry name" value="ComEC_Rec2"/>
    <property type="match status" value="1"/>
</dbReference>
<evidence type="ECO:0000256" key="2">
    <source>
        <dbReference type="ARBA" id="ARBA00022475"/>
    </source>
</evidence>
<evidence type="ECO:0000256" key="1">
    <source>
        <dbReference type="ARBA" id="ARBA00004651"/>
    </source>
</evidence>
<dbReference type="Pfam" id="PF00753">
    <property type="entry name" value="Lactamase_B"/>
    <property type="match status" value="1"/>
</dbReference>
<feature type="transmembrane region" description="Helical" evidence="6">
    <location>
        <begin position="334"/>
        <end position="354"/>
    </location>
</feature>
<evidence type="ECO:0000313" key="9">
    <source>
        <dbReference type="Proteomes" id="UP000050961"/>
    </source>
</evidence>
<dbReference type="InterPro" id="IPR036866">
    <property type="entry name" value="RibonucZ/Hydroxyglut_hydro"/>
</dbReference>
<dbReference type="InterPro" id="IPR035681">
    <property type="entry name" value="ComA-like_MBL"/>
</dbReference>
<evidence type="ECO:0000259" key="7">
    <source>
        <dbReference type="SMART" id="SM00849"/>
    </source>
</evidence>
<evidence type="ECO:0000256" key="3">
    <source>
        <dbReference type="ARBA" id="ARBA00022692"/>
    </source>
</evidence>
<dbReference type="AlphaFoldDB" id="A0A0R2DY34"/>
<gene>
    <name evidence="8" type="ORF">FD15_GL001842</name>
</gene>
<keyword evidence="2" id="KW-1003">Cell membrane</keyword>
<dbReference type="EMBL" id="AYZF01000017">
    <property type="protein sequence ID" value="KRN05293.1"/>
    <property type="molecule type" value="Genomic_DNA"/>
</dbReference>
<comment type="subcellular location">
    <subcellularLocation>
        <location evidence="1">Cell membrane</location>
        <topology evidence="1">Multi-pass membrane protein</topology>
    </subcellularLocation>
</comment>
<dbReference type="Proteomes" id="UP000050961">
    <property type="component" value="Unassembled WGS sequence"/>
</dbReference>
<dbReference type="SUPFAM" id="SSF56281">
    <property type="entry name" value="Metallo-hydrolase/oxidoreductase"/>
    <property type="match status" value="1"/>
</dbReference>
<keyword evidence="9" id="KW-1185">Reference proteome</keyword>
<dbReference type="SMART" id="SM00849">
    <property type="entry name" value="Lactamase_B"/>
    <property type="match status" value="1"/>
</dbReference>
<feature type="transmembrane region" description="Helical" evidence="6">
    <location>
        <begin position="366"/>
        <end position="386"/>
    </location>
</feature>
<evidence type="ECO:0000313" key="8">
    <source>
        <dbReference type="EMBL" id="KRN05293.1"/>
    </source>
</evidence>
<sequence>MKISGSWVEGRQKVQAYYRIDTKKEKESLKKIATVKTLIVTGKAAAIQAPTNENQFDYRNFMLSKKVVNTIQISKLEVSSVRPNLGLAARIFAATHSLRKQILNHFAKMPAPLSGYSQILLLGYYAQNFSQQIEQINKLGLLHLFSLSGMHVFYLLGATRFVLGYMHVTRETCDDVILLLLPFYAILGGLSSSLVRAVMMAWLTILSNKFWNNTLNGIDAEAIVLLLHLFYSPALVLSMGAQLSYLLTFVLMTGKRMSKFKLGLKMNGYSLPLILWHTFRWNILTIGIAILIVPLFEWVIIPSVLIGVLMPHLTFLCNKILFLITKGIEITAALPLNIVFGKPPLICVLFWIGLMFALEIATNKKVIYLMGLTSYLLIGGMIKFPLHDEIVFLDIGQGDCTLIKRRFNSEVTLIDTGGKVTFQTQPWQKRHGKENGETVVANYLLSKGVSRVDWLFLTHQDTDHVGNFPVVTKLIKVEKILVPSGMEKRSSFKKRLMLSANNNDDVIPVSTKKIRQVGQFKILHPFEEGQGSNEDSITVTAAVNGVNVIISGDLDKNGELKICKKHPDLRADILKTGHHGSKTSTATEYVKQLRPQLAIISAGKNNRYGHPNDETLATLKRGRIMCLTTAEVGMIKLISNGAHKFRIETGNTLKAR</sequence>
<keyword evidence="4 6" id="KW-1133">Transmembrane helix</keyword>
<name>A0A0R2DY34_9LACO</name>
<feature type="transmembrane region" description="Helical" evidence="6">
    <location>
        <begin position="299"/>
        <end position="322"/>
    </location>
</feature>
<keyword evidence="5 6" id="KW-0472">Membrane</keyword>
<feature type="domain" description="Metallo-beta-lactamase" evidence="7">
    <location>
        <begin position="397"/>
        <end position="604"/>
    </location>
</feature>